<sequence length="197" mass="22367">MAPARFEYATISWSSVDALTSPDLWTQWALNAEFRALPPTQEMRHRYLNYSRNHAVLVRPTSPQDGQLLFKFEWDKVKLSLRVTSAMSGEFVCTALDAFVGLCDRMQEEADRMRLGCCQVLCIVNKKHLDPELRKQTLEHIFGHAALELEQIAEGAIGTTYITDEDITDEAEEPSSEEACQRTEAPCGSHLSRMTRE</sequence>
<name>A0ABP0MN99_9DINO</name>
<reference evidence="2 3" key="1">
    <citation type="submission" date="2024-02" db="EMBL/GenBank/DDBJ databases">
        <authorList>
            <person name="Chen Y."/>
            <person name="Shah S."/>
            <person name="Dougan E. K."/>
            <person name="Thang M."/>
            <person name="Chan C."/>
        </authorList>
    </citation>
    <scope>NUCLEOTIDE SEQUENCE [LARGE SCALE GENOMIC DNA]</scope>
</reference>
<accession>A0ABP0MN99</accession>
<feature type="non-terminal residue" evidence="2">
    <location>
        <position position="197"/>
    </location>
</feature>
<dbReference type="Proteomes" id="UP001642484">
    <property type="component" value="Unassembled WGS sequence"/>
</dbReference>
<proteinExistence type="predicted"/>
<gene>
    <name evidence="2" type="ORF">CCMP2556_LOCUS26509</name>
</gene>
<evidence type="ECO:0000313" key="3">
    <source>
        <dbReference type="Proteomes" id="UP001642484"/>
    </source>
</evidence>
<evidence type="ECO:0000313" key="2">
    <source>
        <dbReference type="EMBL" id="CAK9052578.1"/>
    </source>
</evidence>
<dbReference type="EMBL" id="CAXAMN010018546">
    <property type="protein sequence ID" value="CAK9052578.1"/>
    <property type="molecule type" value="Genomic_DNA"/>
</dbReference>
<keyword evidence="3" id="KW-1185">Reference proteome</keyword>
<evidence type="ECO:0000256" key="1">
    <source>
        <dbReference type="SAM" id="MobiDB-lite"/>
    </source>
</evidence>
<protein>
    <submittedName>
        <fullName evidence="2">Uncharacterized protein</fullName>
    </submittedName>
</protein>
<organism evidence="2 3">
    <name type="scientific">Durusdinium trenchii</name>
    <dbReference type="NCBI Taxonomy" id="1381693"/>
    <lineage>
        <taxon>Eukaryota</taxon>
        <taxon>Sar</taxon>
        <taxon>Alveolata</taxon>
        <taxon>Dinophyceae</taxon>
        <taxon>Suessiales</taxon>
        <taxon>Symbiodiniaceae</taxon>
        <taxon>Durusdinium</taxon>
    </lineage>
</organism>
<comment type="caution">
    <text evidence="2">The sequence shown here is derived from an EMBL/GenBank/DDBJ whole genome shotgun (WGS) entry which is preliminary data.</text>
</comment>
<feature type="region of interest" description="Disordered" evidence="1">
    <location>
        <begin position="168"/>
        <end position="197"/>
    </location>
</feature>